<feature type="compositionally biased region" description="Basic and acidic residues" evidence="1">
    <location>
        <begin position="123"/>
        <end position="132"/>
    </location>
</feature>
<feature type="compositionally biased region" description="Polar residues" evidence="1">
    <location>
        <begin position="9"/>
        <end position="18"/>
    </location>
</feature>
<reference evidence="2" key="2">
    <citation type="submission" date="2022-01" db="EMBL/GenBank/DDBJ databases">
        <authorList>
            <person name="Yamashiro T."/>
            <person name="Shiraishi A."/>
            <person name="Satake H."/>
            <person name="Nakayama K."/>
        </authorList>
    </citation>
    <scope>NUCLEOTIDE SEQUENCE</scope>
</reference>
<evidence type="ECO:0000313" key="3">
    <source>
        <dbReference type="Proteomes" id="UP001151760"/>
    </source>
</evidence>
<feature type="compositionally biased region" description="Basic residues" evidence="1">
    <location>
        <begin position="19"/>
        <end position="29"/>
    </location>
</feature>
<dbReference type="Proteomes" id="UP001151760">
    <property type="component" value="Unassembled WGS sequence"/>
</dbReference>
<evidence type="ECO:0000256" key="1">
    <source>
        <dbReference type="SAM" id="MobiDB-lite"/>
    </source>
</evidence>
<accession>A0ABQ4ZBR4</accession>
<feature type="compositionally biased region" description="Low complexity" evidence="1">
    <location>
        <begin position="135"/>
        <end position="147"/>
    </location>
</feature>
<feature type="region of interest" description="Disordered" evidence="1">
    <location>
        <begin position="75"/>
        <end position="100"/>
    </location>
</feature>
<gene>
    <name evidence="2" type="ORF">Tco_0769063</name>
</gene>
<name>A0ABQ4ZBR4_9ASTR</name>
<organism evidence="2 3">
    <name type="scientific">Tanacetum coccineum</name>
    <dbReference type="NCBI Taxonomy" id="301880"/>
    <lineage>
        <taxon>Eukaryota</taxon>
        <taxon>Viridiplantae</taxon>
        <taxon>Streptophyta</taxon>
        <taxon>Embryophyta</taxon>
        <taxon>Tracheophyta</taxon>
        <taxon>Spermatophyta</taxon>
        <taxon>Magnoliopsida</taxon>
        <taxon>eudicotyledons</taxon>
        <taxon>Gunneridae</taxon>
        <taxon>Pentapetalae</taxon>
        <taxon>asterids</taxon>
        <taxon>campanulids</taxon>
        <taxon>Asterales</taxon>
        <taxon>Asteraceae</taxon>
        <taxon>Asteroideae</taxon>
        <taxon>Anthemideae</taxon>
        <taxon>Anthemidinae</taxon>
        <taxon>Tanacetum</taxon>
    </lineage>
</organism>
<proteinExistence type="predicted"/>
<feature type="region of interest" description="Disordered" evidence="1">
    <location>
        <begin position="1"/>
        <end position="30"/>
    </location>
</feature>
<reference evidence="2" key="1">
    <citation type="journal article" date="2022" name="Int. J. Mol. Sci.">
        <title>Draft Genome of Tanacetum Coccineum: Genomic Comparison of Closely Related Tanacetum-Family Plants.</title>
        <authorList>
            <person name="Yamashiro T."/>
            <person name="Shiraishi A."/>
            <person name="Nakayama K."/>
            <person name="Satake H."/>
        </authorList>
    </citation>
    <scope>NUCLEOTIDE SEQUENCE</scope>
</reference>
<protein>
    <submittedName>
        <fullName evidence="2">Uncharacterized protein</fullName>
    </submittedName>
</protein>
<comment type="caution">
    <text evidence="2">The sequence shown here is derived from an EMBL/GenBank/DDBJ whole genome shotgun (WGS) entry which is preliminary data.</text>
</comment>
<feature type="region of interest" description="Disordered" evidence="1">
    <location>
        <begin position="118"/>
        <end position="148"/>
    </location>
</feature>
<keyword evidence="3" id="KW-1185">Reference proteome</keyword>
<evidence type="ECO:0000313" key="2">
    <source>
        <dbReference type="EMBL" id="GJS86427.1"/>
    </source>
</evidence>
<sequence length="217" mass="24314">MLATRGSGKVTTIESRATNKGHKVPRAHTTRPISKKAYAGSLPLCNQCKFHHNGTVALFKVRNCMKDWQKPINPKLLNTDTTRRLSNEPAPGKRASKPKTMQDTIEFVTKLMDKKISTPAECQAEKKRKLDNTSKNNQNQQQPNKWKNTGRAYIAGHGEKKHYGGSKPLCSKCNYHHDGSMCSMPQCYIVGHLDHECWSSQMPISANTKGHWGKSEG</sequence>
<dbReference type="EMBL" id="BQNB010011123">
    <property type="protein sequence ID" value="GJS86427.1"/>
    <property type="molecule type" value="Genomic_DNA"/>
</dbReference>